<protein>
    <submittedName>
        <fullName evidence="2">Uncharacterized protein</fullName>
    </submittedName>
</protein>
<dbReference type="AlphaFoldDB" id="A0A520KYB2"/>
<gene>
    <name evidence="2" type="ORF">EF807_01565</name>
</gene>
<evidence type="ECO:0000256" key="1">
    <source>
        <dbReference type="SAM" id="MobiDB-lite"/>
    </source>
</evidence>
<evidence type="ECO:0000313" key="2">
    <source>
        <dbReference type="EMBL" id="RZN72315.1"/>
    </source>
</evidence>
<dbReference type="EMBL" id="RXIL01000029">
    <property type="protein sequence ID" value="RZN72315.1"/>
    <property type="molecule type" value="Genomic_DNA"/>
</dbReference>
<organism evidence="2 3">
    <name type="scientific">Candidatus Methanolliviera hydrocarbonicum</name>
    <dbReference type="NCBI Taxonomy" id="2491085"/>
    <lineage>
        <taxon>Archaea</taxon>
        <taxon>Methanobacteriati</taxon>
        <taxon>Methanobacteriota</taxon>
        <taxon>Candidatus Methanoliparia</taxon>
        <taxon>Candidatus Methanoliparales</taxon>
        <taxon>Candidatus Methanollivieraceae</taxon>
        <taxon>Candidatus Methanolliviera</taxon>
    </lineage>
</organism>
<comment type="caution">
    <text evidence="2">The sequence shown here is derived from an EMBL/GenBank/DDBJ whole genome shotgun (WGS) entry which is preliminary data.</text>
</comment>
<dbReference type="Proteomes" id="UP000320766">
    <property type="component" value="Unassembled WGS sequence"/>
</dbReference>
<reference evidence="2 3" key="1">
    <citation type="journal article" date="2019" name="Nat. Microbiol.">
        <title>Wide diversity of methane and short-chain alkane metabolisms in uncultured archaea.</title>
        <authorList>
            <person name="Borrel G."/>
            <person name="Adam P.S."/>
            <person name="McKay L.J."/>
            <person name="Chen L.X."/>
            <person name="Sierra-Garcia I.N."/>
            <person name="Sieber C.M."/>
            <person name="Letourneur Q."/>
            <person name="Ghozlane A."/>
            <person name="Andersen G.L."/>
            <person name="Li W.J."/>
            <person name="Hallam S.J."/>
            <person name="Muyzer G."/>
            <person name="de Oliveira V.M."/>
            <person name="Inskeep W.P."/>
            <person name="Banfield J.F."/>
            <person name="Gribaldo S."/>
        </authorList>
    </citation>
    <scope>NUCLEOTIDE SEQUENCE [LARGE SCALE GENOMIC DNA]</scope>
    <source>
        <strain evidence="2">NM1b</strain>
    </source>
</reference>
<accession>A0A520KYB2</accession>
<evidence type="ECO:0000313" key="3">
    <source>
        <dbReference type="Proteomes" id="UP000320766"/>
    </source>
</evidence>
<feature type="region of interest" description="Disordered" evidence="1">
    <location>
        <begin position="1"/>
        <end position="27"/>
    </location>
</feature>
<sequence length="134" mass="15699">MGDRKKETFDDMGFDGEEIRKDKEEDITDLTEEDMPTQMFEGERIGIEDVLDENIVIRDMTTRPSSFSEGEYAIIQIEKDGEPYVILTGASVLMRQIREKADKLPIRCRIIEQQSTRTKYKYYILVPPTKSKYF</sequence>
<proteinExistence type="predicted"/>
<name>A0A520KYB2_9EURY</name>